<feature type="signal peptide" evidence="2">
    <location>
        <begin position="1"/>
        <end position="28"/>
    </location>
</feature>
<dbReference type="KEGG" id="sat:SYN_02791"/>
<feature type="compositionally biased region" description="Polar residues" evidence="1">
    <location>
        <begin position="429"/>
        <end position="440"/>
    </location>
</feature>
<dbReference type="OrthoDB" id="9815002at2"/>
<feature type="domain" description="LysM" evidence="3">
    <location>
        <begin position="535"/>
        <end position="578"/>
    </location>
</feature>
<dbReference type="InterPro" id="IPR008258">
    <property type="entry name" value="Transglycosylase_SLT_dom_1"/>
</dbReference>
<dbReference type="GO" id="GO:0016798">
    <property type="term" value="F:hydrolase activity, acting on glycosyl bonds"/>
    <property type="evidence" value="ECO:0007669"/>
    <property type="project" value="UniProtKB-KW"/>
</dbReference>
<accession>Q2LTL0</accession>
<dbReference type="Gene3D" id="1.10.530.10">
    <property type="match status" value="1"/>
</dbReference>
<feature type="compositionally biased region" description="Basic and acidic residues" evidence="1">
    <location>
        <begin position="441"/>
        <end position="454"/>
    </location>
</feature>
<dbReference type="EMBL" id="CP000252">
    <property type="protein sequence ID" value="ABC77420.1"/>
    <property type="molecule type" value="Genomic_DNA"/>
</dbReference>
<feature type="domain" description="LysM" evidence="3">
    <location>
        <begin position="460"/>
        <end position="504"/>
    </location>
</feature>
<keyword evidence="4" id="KW-0378">Hydrolase</keyword>
<dbReference type="CDD" id="cd16894">
    <property type="entry name" value="MltD-like"/>
    <property type="match status" value="1"/>
</dbReference>
<feature type="compositionally biased region" description="Polar residues" evidence="1">
    <location>
        <begin position="42"/>
        <end position="58"/>
    </location>
</feature>
<evidence type="ECO:0000313" key="5">
    <source>
        <dbReference type="Proteomes" id="UP000001933"/>
    </source>
</evidence>
<evidence type="ECO:0000313" key="4">
    <source>
        <dbReference type="EMBL" id="ABC77420.1"/>
    </source>
</evidence>
<feature type="domain" description="LysM" evidence="3">
    <location>
        <begin position="609"/>
        <end position="653"/>
    </location>
</feature>
<dbReference type="Gene3D" id="3.10.350.10">
    <property type="entry name" value="LysM domain"/>
    <property type="match status" value="3"/>
</dbReference>
<name>Q2LTL0_SYNAS</name>
<dbReference type="SUPFAM" id="SSF54106">
    <property type="entry name" value="LysM domain"/>
    <property type="match status" value="3"/>
</dbReference>
<feature type="chain" id="PRO_5004212236" evidence="2">
    <location>
        <begin position="29"/>
        <end position="654"/>
    </location>
</feature>
<proteinExistence type="predicted"/>
<keyword evidence="4" id="KW-0326">Glycosidase</keyword>
<dbReference type="CAZy" id="CBM50">
    <property type="family name" value="Carbohydrate-Binding Module Family 50"/>
</dbReference>
<dbReference type="Pfam" id="PF01476">
    <property type="entry name" value="LysM"/>
    <property type="match status" value="3"/>
</dbReference>
<keyword evidence="2" id="KW-0732">Signal</keyword>
<dbReference type="CAZy" id="GH23">
    <property type="family name" value="Glycoside Hydrolase Family 23"/>
</dbReference>
<dbReference type="PANTHER" id="PTHR33734:SF22">
    <property type="entry name" value="MEMBRANE-BOUND LYTIC MUREIN TRANSGLYCOSYLASE D"/>
    <property type="match status" value="1"/>
</dbReference>
<dbReference type="EC" id="3.2.1.-" evidence="4"/>
<dbReference type="InterPro" id="IPR023346">
    <property type="entry name" value="Lysozyme-like_dom_sf"/>
</dbReference>
<protein>
    <submittedName>
        <fullName evidence="4">Membrane-bound lytic murein transglycosylase D</fullName>
        <ecNumber evidence="4">3.2.1.-</ecNumber>
    </submittedName>
</protein>
<dbReference type="FunCoup" id="Q2LTL0">
    <property type="interactions" value="114"/>
</dbReference>
<feature type="compositionally biased region" description="Basic and acidic residues" evidence="1">
    <location>
        <begin position="584"/>
        <end position="596"/>
    </location>
</feature>
<feature type="region of interest" description="Disordered" evidence="1">
    <location>
        <begin position="31"/>
        <end position="58"/>
    </location>
</feature>
<keyword evidence="5" id="KW-1185">Reference proteome</keyword>
<dbReference type="InterPro" id="IPR018392">
    <property type="entry name" value="LysM"/>
</dbReference>
<dbReference type="PROSITE" id="PS51782">
    <property type="entry name" value="LYSM"/>
    <property type="match status" value="3"/>
</dbReference>
<dbReference type="RefSeq" id="WP_011417442.1">
    <property type="nucleotide sequence ID" value="NC_007759.1"/>
</dbReference>
<dbReference type="eggNOG" id="COG0741">
    <property type="taxonomic scope" value="Bacteria"/>
</dbReference>
<dbReference type="PANTHER" id="PTHR33734">
    <property type="entry name" value="LYSM DOMAIN-CONTAINING GPI-ANCHORED PROTEIN 2"/>
    <property type="match status" value="1"/>
</dbReference>
<dbReference type="InterPro" id="IPR036779">
    <property type="entry name" value="LysM_dom_sf"/>
</dbReference>
<feature type="region of interest" description="Disordered" evidence="1">
    <location>
        <begin position="584"/>
        <end position="608"/>
    </location>
</feature>
<reference evidence="4 5" key="1">
    <citation type="journal article" date="2007" name="Proc. Natl. Acad. Sci. U.S.A.">
        <title>The genome of Syntrophus aciditrophicus: life at the thermodynamic limit of microbial growth.</title>
        <authorList>
            <person name="McInerney M.J."/>
            <person name="Rohlin L."/>
            <person name="Mouttaki H."/>
            <person name="Kim U."/>
            <person name="Krupp R.S."/>
            <person name="Rios-Hernandez L."/>
            <person name="Sieber J."/>
            <person name="Struchtemeyer C.G."/>
            <person name="Bhattacharyya A."/>
            <person name="Campbell J.W."/>
            <person name="Gunsalus R.P."/>
        </authorList>
    </citation>
    <scope>NUCLEOTIDE SEQUENCE [LARGE SCALE GENOMIC DNA]</scope>
    <source>
        <strain evidence="4 5">SB</strain>
    </source>
</reference>
<gene>
    <name evidence="4" type="ORF">SYN_02791</name>
</gene>
<dbReference type="Pfam" id="PF01464">
    <property type="entry name" value="SLT"/>
    <property type="match status" value="1"/>
</dbReference>
<dbReference type="HOGENOM" id="CLU_009520_1_3_7"/>
<evidence type="ECO:0000259" key="3">
    <source>
        <dbReference type="PROSITE" id="PS51782"/>
    </source>
</evidence>
<evidence type="ECO:0000256" key="1">
    <source>
        <dbReference type="SAM" id="MobiDB-lite"/>
    </source>
</evidence>
<organism evidence="4 5">
    <name type="scientific">Syntrophus aciditrophicus (strain SB)</name>
    <dbReference type="NCBI Taxonomy" id="56780"/>
    <lineage>
        <taxon>Bacteria</taxon>
        <taxon>Pseudomonadati</taxon>
        <taxon>Thermodesulfobacteriota</taxon>
        <taxon>Syntrophia</taxon>
        <taxon>Syntrophales</taxon>
        <taxon>Syntrophaceae</taxon>
        <taxon>Syntrophus</taxon>
    </lineage>
</organism>
<dbReference type="SUPFAM" id="SSF53955">
    <property type="entry name" value="Lysozyme-like"/>
    <property type="match status" value="1"/>
</dbReference>
<dbReference type="SMART" id="SM00257">
    <property type="entry name" value="LysM"/>
    <property type="match status" value="3"/>
</dbReference>
<dbReference type="STRING" id="56780.SYN_02791"/>
<feature type="region of interest" description="Disordered" evidence="1">
    <location>
        <begin position="429"/>
        <end position="454"/>
    </location>
</feature>
<evidence type="ECO:0000256" key="2">
    <source>
        <dbReference type="SAM" id="SignalP"/>
    </source>
</evidence>
<dbReference type="InParanoid" id="Q2LTL0"/>
<dbReference type="eggNOG" id="COG1388">
    <property type="taxonomic scope" value="Bacteria"/>
</dbReference>
<dbReference type="AlphaFoldDB" id="Q2LTL0"/>
<dbReference type="Proteomes" id="UP000001933">
    <property type="component" value="Chromosome"/>
</dbReference>
<dbReference type="CDD" id="cd00118">
    <property type="entry name" value="LysM"/>
    <property type="match status" value="3"/>
</dbReference>
<sequence length="654" mass="74838">MKKATLYKITHIIFMFLLSLYFTHSVGAQTQNDNEGKDGKATSKQNSSSLQNMKKNSSMKDVQINLPLFAKLASPSPDEDFDEEDKEGDRDLMEEALTYLNQSQKLWEKGDIEKALDFLDQAYTLVLETDGDLEIARQKDDLRLLISKRILAIYSSIQSTTLGKRSEIPLAMNSDVEREIRSFQTCEKDFFVSSYQRSGIYRDNIVKELKKAGLPEELSWLPLVESGFKIGALSRARALGLWQFIPSTGYKFGLNRDEWVDERMDAEKSTRAAISYLKELHGMFGDWLTVLAAYNSGEGRVMRVISRQHINYLDRFWDLYHQLPNETARYVPRFLATLHIIRDPKKYGFDLKTDMEQTSPYEYKIVKSYKPMKLQDVAFYTGGSEDVLTGMNSELRHKMTPDKEYDLKLPPEAVEKYAQIIDQIPQSEKPNNVSMVSSLNRGDHKSERVSERPAPKSRYLNYRVKRGESLNTIAKKYGISPRTLRASNHLSSRNKLKAGHKIRIPIANSRILKRESVQIVGAGQSKNSLAKETLIRYKVKKGDSLSSLAQRFGTSETEIKKMNRIKGKYLTTGSVIKISRFSDDDSVSEPKRDLSRKSNKRVSSRAKEKTYLVKKGDNLSLIAQKNNMSLDKLKEINNIAKRENLRPGQILIIQ</sequence>